<evidence type="ECO:0000256" key="12">
    <source>
        <dbReference type="RuleBase" id="RU361156"/>
    </source>
</evidence>
<dbReference type="GO" id="GO:0031638">
    <property type="term" value="P:zymogen activation"/>
    <property type="evidence" value="ECO:0007669"/>
    <property type="project" value="EnsemblFungi"/>
</dbReference>
<dbReference type="GO" id="GO:0000328">
    <property type="term" value="C:fungal-type vacuole lumen"/>
    <property type="evidence" value="ECO:0007669"/>
    <property type="project" value="EnsemblFungi"/>
</dbReference>
<dbReference type="EMBL" id="KV454015">
    <property type="protein sequence ID" value="ODV94998.1"/>
    <property type="molecule type" value="Genomic_DNA"/>
</dbReference>
<dbReference type="SUPFAM" id="SSF53474">
    <property type="entry name" value="alpha/beta-Hydrolases"/>
    <property type="match status" value="1"/>
</dbReference>
<dbReference type="InterPro" id="IPR033124">
    <property type="entry name" value="Ser_caboxypep_his_AS"/>
</dbReference>
<sequence length="547" mass="62213">MKFNTLTLLGTSLVVTCSVSSLVQQLLNFDSVKPYSSSLLERASELYGGNYHELNDEILETWKEMELTVSHEKIKNVIDNYSKNYVSAVQKPNLSKFSENRAKTLWEFVNNKKSELFENYTLRVKKAKPEILGIDTVEQYSGYLDIKDQDKHFFYWFFESRNDPKNDPLILWLNGGPGCSSMTGLFFELGSSTIDAEIKPQFNPYSWNSNASVIFLEQPVGVGYSYAGSGSSKIGTTTAASRDVYVFLELFFQKFPEFLNNKFHIAGESYAGHYIPGIASEIINHADRSFQLSSVLIGNGITDSLIQYKYYQPMACGEGGYKQVISDEDCENLEEVYPRCARLIQSCYNTESVFACVPANIYCESKIMSPYDKTGLNVYDIRKKCDENSDGCYADMDYSTQFLNKPEVMEALGAEVEKYVSCDESVFRDFFLTGDEMKPFQGYVAEILEKNVPVLLYAGDKDYICNWLGNHAWSDALEWSGHDEYLAKSLQPWYTLDNNTFAGEVKSYGNFTFLRVFDAGHMVPHDQPENSLDMVNRWINGDYTFGV</sequence>
<evidence type="ECO:0000256" key="3">
    <source>
        <dbReference type="ARBA" id="ARBA00022554"/>
    </source>
</evidence>
<dbReference type="InterPro" id="IPR001563">
    <property type="entry name" value="Peptidase_S10"/>
</dbReference>
<dbReference type="FunFam" id="1.10.287.410:FF:000001">
    <property type="entry name" value="Carboxypeptidase Y"/>
    <property type="match status" value="1"/>
</dbReference>
<evidence type="ECO:0000256" key="8">
    <source>
        <dbReference type="ARBA" id="ARBA00023157"/>
    </source>
</evidence>
<dbReference type="OrthoDB" id="443318at2759"/>
<evidence type="ECO:0000256" key="5">
    <source>
        <dbReference type="ARBA" id="ARBA00022670"/>
    </source>
</evidence>
<dbReference type="EC" id="3.4.16.-" evidence="12"/>
<dbReference type="Pfam" id="PF00450">
    <property type="entry name" value="Peptidase_S10"/>
    <property type="match status" value="1"/>
</dbReference>
<evidence type="ECO:0000256" key="4">
    <source>
        <dbReference type="ARBA" id="ARBA00022645"/>
    </source>
</evidence>
<evidence type="ECO:0000313" key="14">
    <source>
        <dbReference type="Proteomes" id="UP000094236"/>
    </source>
</evidence>
<dbReference type="GO" id="GO:0004185">
    <property type="term" value="F:serine-type carboxypeptidase activity"/>
    <property type="evidence" value="ECO:0007669"/>
    <property type="project" value="UniProtKB-UniRule"/>
</dbReference>
<dbReference type="Gene3D" id="1.10.287.410">
    <property type="match status" value="1"/>
</dbReference>
<name>A0A1E4TTJ4_PACTA</name>
<evidence type="ECO:0000313" key="13">
    <source>
        <dbReference type="EMBL" id="ODV94998.1"/>
    </source>
</evidence>
<comment type="function">
    <text evidence="11">Involved in degradation of small peptides.</text>
</comment>
<keyword evidence="7 12" id="KW-0378">Hydrolase</keyword>
<accession>A0A1E4TTJ4</accession>
<keyword evidence="8" id="KW-1015">Disulfide bond</keyword>
<dbReference type="InterPro" id="IPR018202">
    <property type="entry name" value="Ser_caboxypep_ser_AS"/>
</dbReference>
<protein>
    <recommendedName>
        <fullName evidence="12">Carboxypeptidase</fullName>
        <ecNumber evidence="12">3.4.16.-</ecNumber>
    </recommendedName>
</protein>
<evidence type="ECO:0000256" key="9">
    <source>
        <dbReference type="ARBA" id="ARBA00023180"/>
    </source>
</evidence>
<keyword evidence="6 12" id="KW-0732">Signal</keyword>
<keyword evidence="5 12" id="KW-0645">Protease</keyword>
<dbReference type="PROSITE" id="PS00560">
    <property type="entry name" value="CARBOXYPEPT_SER_HIS"/>
    <property type="match status" value="1"/>
</dbReference>
<keyword evidence="9" id="KW-0325">Glycoprotein</keyword>
<keyword evidence="14" id="KW-1185">Reference proteome</keyword>
<evidence type="ECO:0000256" key="11">
    <source>
        <dbReference type="ARBA" id="ARBA00058662"/>
    </source>
</evidence>
<dbReference type="InterPro" id="IPR029058">
    <property type="entry name" value="AB_hydrolase_fold"/>
</dbReference>
<evidence type="ECO:0000256" key="10">
    <source>
        <dbReference type="ARBA" id="ARBA00052076"/>
    </source>
</evidence>
<comment type="subcellular location">
    <subcellularLocation>
        <location evidence="1">Vacuole</location>
    </subcellularLocation>
</comment>
<evidence type="ECO:0000256" key="7">
    <source>
        <dbReference type="ARBA" id="ARBA00022801"/>
    </source>
</evidence>
<dbReference type="PANTHER" id="PTHR11802">
    <property type="entry name" value="SERINE PROTEASE FAMILY S10 SERINE CARBOXYPEPTIDASE"/>
    <property type="match status" value="1"/>
</dbReference>
<dbReference type="GO" id="GO:0006995">
    <property type="term" value="P:cellular response to nitrogen starvation"/>
    <property type="evidence" value="ECO:0007669"/>
    <property type="project" value="EnsemblFungi"/>
</dbReference>
<evidence type="ECO:0000256" key="6">
    <source>
        <dbReference type="ARBA" id="ARBA00022729"/>
    </source>
</evidence>
<dbReference type="GO" id="GO:0046938">
    <property type="term" value="P:phytochelatin biosynthetic process"/>
    <property type="evidence" value="ECO:0007669"/>
    <property type="project" value="EnsemblFungi"/>
</dbReference>
<dbReference type="AlphaFoldDB" id="A0A1E4TTJ4"/>
<organism evidence="13 14">
    <name type="scientific">Pachysolen tannophilus NRRL Y-2460</name>
    <dbReference type="NCBI Taxonomy" id="669874"/>
    <lineage>
        <taxon>Eukaryota</taxon>
        <taxon>Fungi</taxon>
        <taxon>Dikarya</taxon>
        <taxon>Ascomycota</taxon>
        <taxon>Saccharomycotina</taxon>
        <taxon>Pichiomycetes</taxon>
        <taxon>Pachysolenaceae</taxon>
        <taxon>Pachysolen</taxon>
    </lineage>
</organism>
<keyword evidence="4 12" id="KW-0121">Carboxypeptidase</keyword>
<proteinExistence type="inferred from homology"/>
<dbReference type="PROSITE" id="PS00131">
    <property type="entry name" value="CARBOXYPEPT_SER_SER"/>
    <property type="match status" value="1"/>
</dbReference>
<dbReference type="Gene3D" id="3.40.50.1820">
    <property type="entry name" value="alpha/beta hydrolase"/>
    <property type="match status" value="1"/>
</dbReference>
<dbReference type="STRING" id="669874.A0A1E4TTJ4"/>
<feature type="chain" id="PRO_5009027789" description="Carboxypeptidase" evidence="12">
    <location>
        <begin position="21"/>
        <end position="547"/>
    </location>
</feature>
<comment type="catalytic activity">
    <reaction evidence="10">
        <text>Release of a C-terminal amino acid with broad specificity.</text>
        <dbReference type="EC" id="3.4.16.5"/>
    </reaction>
</comment>
<feature type="signal peptide" evidence="12">
    <location>
        <begin position="1"/>
        <end position="20"/>
    </location>
</feature>
<gene>
    <name evidence="13" type="ORF">PACTADRAFT_76586</name>
</gene>
<comment type="similarity">
    <text evidence="2 12">Belongs to the peptidase S10 family.</text>
</comment>
<dbReference type="PANTHER" id="PTHR11802:SF113">
    <property type="entry name" value="SERINE CARBOXYPEPTIDASE CTSA-4.1"/>
    <property type="match status" value="1"/>
</dbReference>
<dbReference type="PRINTS" id="PR00724">
    <property type="entry name" value="CRBOXYPTASEC"/>
</dbReference>
<dbReference type="GO" id="GO:0016236">
    <property type="term" value="P:macroautophagy"/>
    <property type="evidence" value="ECO:0007669"/>
    <property type="project" value="EnsemblFungi"/>
</dbReference>
<keyword evidence="3" id="KW-0926">Vacuole</keyword>
<evidence type="ECO:0000256" key="1">
    <source>
        <dbReference type="ARBA" id="ARBA00004116"/>
    </source>
</evidence>
<reference evidence="14" key="1">
    <citation type="submission" date="2016-05" db="EMBL/GenBank/DDBJ databases">
        <title>Comparative genomics of biotechnologically important yeasts.</title>
        <authorList>
            <consortium name="DOE Joint Genome Institute"/>
            <person name="Riley R."/>
            <person name="Haridas S."/>
            <person name="Wolfe K.H."/>
            <person name="Lopes M.R."/>
            <person name="Hittinger C.T."/>
            <person name="Goker M."/>
            <person name="Salamov A."/>
            <person name="Wisecaver J."/>
            <person name="Long T.M."/>
            <person name="Aerts A.L."/>
            <person name="Barry K."/>
            <person name="Choi C."/>
            <person name="Clum A."/>
            <person name="Coughlan A.Y."/>
            <person name="Deshpande S."/>
            <person name="Douglass A.P."/>
            <person name="Hanson S.J."/>
            <person name="Klenk H.-P."/>
            <person name="Labutti K."/>
            <person name="Lapidus A."/>
            <person name="Lindquist E."/>
            <person name="Lipzen A."/>
            <person name="Meier-Kolthoff J.P."/>
            <person name="Ohm R.A."/>
            <person name="Otillar R.P."/>
            <person name="Pangilinan J."/>
            <person name="Peng Y."/>
            <person name="Rokas A."/>
            <person name="Rosa C.A."/>
            <person name="Scheuner C."/>
            <person name="Sibirny A.A."/>
            <person name="Slot J.C."/>
            <person name="Stielow J.B."/>
            <person name="Sun H."/>
            <person name="Kurtzman C.P."/>
            <person name="Blackwell M."/>
            <person name="Grigoriev I.V."/>
            <person name="Jeffries T.W."/>
        </authorList>
    </citation>
    <scope>NUCLEOTIDE SEQUENCE [LARGE SCALE GENOMIC DNA]</scope>
    <source>
        <strain evidence="14">NRRL Y-2460</strain>
    </source>
</reference>
<evidence type="ECO:0000256" key="2">
    <source>
        <dbReference type="ARBA" id="ARBA00009431"/>
    </source>
</evidence>
<dbReference type="Proteomes" id="UP000094236">
    <property type="component" value="Unassembled WGS sequence"/>
</dbReference>